<dbReference type="GO" id="GO:0005975">
    <property type="term" value="P:carbohydrate metabolic process"/>
    <property type="evidence" value="ECO:0007669"/>
    <property type="project" value="UniProtKB-ARBA"/>
</dbReference>
<evidence type="ECO:0000313" key="3">
    <source>
        <dbReference type="Proteomes" id="UP000189735"/>
    </source>
</evidence>
<evidence type="ECO:0000313" key="2">
    <source>
        <dbReference type="EMBL" id="SKA87337.1"/>
    </source>
</evidence>
<reference evidence="3" key="1">
    <citation type="submission" date="2017-02" db="EMBL/GenBank/DDBJ databases">
        <authorList>
            <person name="Varghese N."/>
            <person name="Submissions S."/>
        </authorList>
    </citation>
    <scope>NUCLEOTIDE SEQUENCE [LARGE SCALE GENOMIC DNA]</scope>
    <source>
        <strain evidence="3">VKM Ac-2052</strain>
    </source>
</reference>
<dbReference type="EMBL" id="FUYG01000002">
    <property type="protein sequence ID" value="SKA87337.1"/>
    <property type="molecule type" value="Genomic_DNA"/>
</dbReference>
<dbReference type="Proteomes" id="UP000189735">
    <property type="component" value="Unassembled WGS sequence"/>
</dbReference>
<proteinExistence type="predicted"/>
<dbReference type="RefSeq" id="WP_052521198.1">
    <property type="nucleotide sequence ID" value="NZ_JYFC01000001.1"/>
</dbReference>
<dbReference type="Gene3D" id="2.60.40.10">
    <property type="entry name" value="Immunoglobulins"/>
    <property type="match status" value="1"/>
</dbReference>
<dbReference type="CDD" id="cd00146">
    <property type="entry name" value="PKD"/>
    <property type="match status" value="1"/>
</dbReference>
<sequence>MVVGLPTNFYADAQTSVVSTTLLGTPAEVRFTPVSFIWDHGDGSTITSGTGGATWASLGLPEFSETATSHVFDRAGDYTISLTILYSAEYRIGGGAWQALAGTVPSTSPPLTASAKAAKTVLVADDCGRRRISPGC</sequence>
<dbReference type="InterPro" id="IPR000601">
    <property type="entry name" value="PKD_dom"/>
</dbReference>
<feature type="domain" description="PKD" evidence="1">
    <location>
        <begin position="32"/>
        <end position="84"/>
    </location>
</feature>
<dbReference type="SUPFAM" id="SSF49299">
    <property type="entry name" value="PKD domain"/>
    <property type="match status" value="1"/>
</dbReference>
<dbReference type="PROSITE" id="PS50093">
    <property type="entry name" value="PKD"/>
    <property type="match status" value="1"/>
</dbReference>
<name>A0A1T4XD40_9MICO</name>
<organism evidence="2 3">
    <name type="scientific">Agreia bicolorata</name>
    <dbReference type="NCBI Taxonomy" id="110935"/>
    <lineage>
        <taxon>Bacteria</taxon>
        <taxon>Bacillati</taxon>
        <taxon>Actinomycetota</taxon>
        <taxon>Actinomycetes</taxon>
        <taxon>Micrococcales</taxon>
        <taxon>Microbacteriaceae</taxon>
        <taxon>Agreia</taxon>
    </lineage>
</organism>
<protein>
    <recommendedName>
        <fullName evidence="1">PKD domain-containing protein</fullName>
    </recommendedName>
</protein>
<dbReference type="InterPro" id="IPR013783">
    <property type="entry name" value="Ig-like_fold"/>
</dbReference>
<dbReference type="InterPro" id="IPR035986">
    <property type="entry name" value="PKD_dom_sf"/>
</dbReference>
<accession>A0A1T4XD40</accession>
<dbReference type="Pfam" id="PF00801">
    <property type="entry name" value="PKD"/>
    <property type="match status" value="1"/>
</dbReference>
<gene>
    <name evidence="2" type="ORF">SAMN06295879_1066</name>
</gene>
<evidence type="ECO:0000259" key="1">
    <source>
        <dbReference type="PROSITE" id="PS50093"/>
    </source>
</evidence>
<dbReference type="AlphaFoldDB" id="A0A1T4XD40"/>